<evidence type="ECO:0000313" key="3">
    <source>
        <dbReference type="Proteomes" id="UP000184076"/>
    </source>
</evidence>
<sequence length="240" mass="25910">MDVVSAAIGFGASLAGVCRVEDLKSSPSHALRLGSSPRAGEDPWPENARSVIVLGLAHPEDMPELDWWTRKSGTGNTPGNEELIRIVSRLARWILEETGRECFPIPYHLERGGLFMKDAAALAGMGCIGRNNLLVTPEYGPRVRLRLLLTAADLSPTPGRPFDPCARCSMPCRTACPQGAFSGDPAARNAGYSVALCTIQMERDLAHAEEFPVVGSSETARRVKYCRRCELACPVGKTSS</sequence>
<dbReference type="STRING" id="1121391.SAMN02745206_03439"/>
<name>A0A1M5HUG5_9BACT</name>
<keyword evidence="3" id="KW-1185">Reference proteome</keyword>
<gene>
    <name evidence="2" type="ORF">SAMN02745206_03439</name>
</gene>
<feature type="domain" description="4Fe-4S ferredoxin-type" evidence="1">
    <location>
        <begin position="156"/>
        <end position="186"/>
    </location>
</feature>
<evidence type="ECO:0000259" key="1">
    <source>
        <dbReference type="PROSITE" id="PS51379"/>
    </source>
</evidence>
<reference evidence="3" key="1">
    <citation type="submission" date="2016-11" db="EMBL/GenBank/DDBJ databases">
        <authorList>
            <person name="Varghese N."/>
            <person name="Submissions S."/>
        </authorList>
    </citation>
    <scope>NUCLEOTIDE SEQUENCE [LARGE SCALE GENOMIC DNA]</scope>
    <source>
        <strain evidence="3">DSM 9756</strain>
    </source>
</reference>
<dbReference type="InterPro" id="IPR017896">
    <property type="entry name" value="4Fe4S_Fe-S-bd"/>
</dbReference>
<dbReference type="Proteomes" id="UP000184076">
    <property type="component" value="Unassembled WGS sequence"/>
</dbReference>
<accession>A0A1M5HUG5</accession>
<protein>
    <submittedName>
        <fullName evidence="2">Epoxyqueuosine reductase</fullName>
    </submittedName>
</protein>
<proteinExistence type="predicted"/>
<dbReference type="PANTHER" id="PTHR42827:SF1">
    <property type="entry name" value="IRON-SULFUR CLUSTER-BINDING PROTEIN"/>
    <property type="match status" value="1"/>
</dbReference>
<evidence type="ECO:0000313" key="2">
    <source>
        <dbReference type="EMBL" id="SHG19601.1"/>
    </source>
</evidence>
<dbReference type="AlphaFoldDB" id="A0A1M5HUG5"/>
<dbReference type="EMBL" id="FQVB01000048">
    <property type="protein sequence ID" value="SHG19601.1"/>
    <property type="molecule type" value="Genomic_DNA"/>
</dbReference>
<organism evidence="2 3">
    <name type="scientific">Desulfacinum infernum DSM 9756</name>
    <dbReference type="NCBI Taxonomy" id="1121391"/>
    <lineage>
        <taxon>Bacteria</taxon>
        <taxon>Pseudomonadati</taxon>
        <taxon>Thermodesulfobacteriota</taxon>
        <taxon>Syntrophobacteria</taxon>
        <taxon>Syntrophobacterales</taxon>
        <taxon>Syntrophobacteraceae</taxon>
        <taxon>Desulfacinum</taxon>
    </lineage>
</organism>
<dbReference type="PANTHER" id="PTHR42827">
    <property type="entry name" value="IRON-SULFUR CLUSTER-BINDING PROTEIN-RELATED"/>
    <property type="match status" value="1"/>
</dbReference>
<dbReference type="SUPFAM" id="SSF46548">
    <property type="entry name" value="alpha-helical ferredoxin"/>
    <property type="match status" value="1"/>
</dbReference>
<dbReference type="PROSITE" id="PS51379">
    <property type="entry name" value="4FE4S_FER_2"/>
    <property type="match status" value="1"/>
</dbReference>